<evidence type="ECO:0000259" key="7">
    <source>
        <dbReference type="SMART" id="SM00148"/>
    </source>
</evidence>
<dbReference type="SUPFAM" id="SSF51695">
    <property type="entry name" value="PLC-like phosphodiesterases"/>
    <property type="match status" value="1"/>
</dbReference>
<evidence type="ECO:0000256" key="6">
    <source>
        <dbReference type="SAM" id="SignalP"/>
    </source>
</evidence>
<feature type="domain" description="Phosphatidylinositol-specific phospholipase C X" evidence="7">
    <location>
        <begin position="40"/>
        <end position="188"/>
    </location>
</feature>
<name>A0ABS1M617_9NOCA</name>
<dbReference type="Proteomes" id="UP000602198">
    <property type="component" value="Unassembled WGS sequence"/>
</dbReference>
<accession>A0ABS1M617</accession>
<protein>
    <recommendedName>
        <fullName evidence="3">1-phosphatidylinositol phosphodiesterase</fullName>
        <ecNumber evidence="2">4.6.1.13</ecNumber>
    </recommendedName>
    <alternativeName>
        <fullName evidence="4">Phosphatidylinositol diacylglycerol-lyase</fullName>
    </alternativeName>
    <alternativeName>
        <fullName evidence="5">Phosphatidylinositol-specific phospholipase C</fullName>
    </alternativeName>
</protein>
<evidence type="ECO:0000313" key="8">
    <source>
        <dbReference type="EMBL" id="MBL1075234.1"/>
    </source>
</evidence>
<sequence length="326" mass="35760">MIVTRRGLFRTTLAAAALVATAAPARAVVAPHAWMSAVPDDVSLLRLTIPGTHDSCSMSPLNGTPWAQTQNWSLADQFAHGIRFLDIRCNGLQDHMADSFGIYHGPAYQGITFDAVLNACRTFLARNPGETLIMRVKKENGTANDVGADFDRIFKGYLDAKGYRPMFWIGDRIPTLGESRGRIILITQFDTTLPALHWPSGDNGTISNSTFYIQDRYQNRGLAGLESGSAGTGSTRTGSSGGDKFDHIAACFDKAAADPNNTQLYINFTSYADRAWPIDNAAAIMPRVQRYLTENQHTPAHFGIVAMDFPDRHPTVLDLLLARNHF</sequence>
<evidence type="ECO:0000256" key="1">
    <source>
        <dbReference type="ARBA" id="ARBA00001316"/>
    </source>
</evidence>
<gene>
    <name evidence="8" type="ORF">JK358_12605</name>
</gene>
<evidence type="ECO:0000313" key="9">
    <source>
        <dbReference type="Proteomes" id="UP000602198"/>
    </source>
</evidence>
<dbReference type="PROSITE" id="PS50007">
    <property type="entry name" value="PIPLC_X_DOMAIN"/>
    <property type="match status" value="1"/>
</dbReference>
<dbReference type="EMBL" id="JAERRJ010000004">
    <property type="protein sequence ID" value="MBL1075234.1"/>
    <property type="molecule type" value="Genomic_DNA"/>
</dbReference>
<feature type="signal peptide" evidence="6">
    <location>
        <begin position="1"/>
        <end position="22"/>
    </location>
</feature>
<dbReference type="PANTHER" id="PTHR13593">
    <property type="match status" value="1"/>
</dbReference>
<dbReference type="InterPro" id="IPR006311">
    <property type="entry name" value="TAT_signal"/>
</dbReference>
<comment type="catalytic activity">
    <reaction evidence="1">
        <text>a 1,2-diacyl-sn-glycero-3-phospho-(1D-myo-inositol) = 1D-myo-inositol 1,2-cyclic phosphate + a 1,2-diacyl-sn-glycerol</text>
        <dbReference type="Rhea" id="RHEA:17093"/>
        <dbReference type="ChEBI" id="CHEBI:17815"/>
        <dbReference type="ChEBI" id="CHEBI:57880"/>
        <dbReference type="ChEBI" id="CHEBI:58484"/>
        <dbReference type="EC" id="4.6.1.13"/>
    </reaction>
</comment>
<dbReference type="InterPro" id="IPR017946">
    <property type="entry name" value="PLC-like_Pdiesterase_TIM-brl"/>
</dbReference>
<keyword evidence="6" id="KW-0732">Signal</keyword>
<keyword evidence="9" id="KW-1185">Reference proteome</keyword>
<feature type="chain" id="PRO_5045289293" description="1-phosphatidylinositol phosphodiesterase" evidence="6">
    <location>
        <begin position="23"/>
        <end position="326"/>
    </location>
</feature>
<comment type="caution">
    <text evidence="8">The sequence shown here is derived from an EMBL/GenBank/DDBJ whole genome shotgun (WGS) entry which is preliminary data.</text>
</comment>
<dbReference type="RefSeq" id="WP_201947030.1">
    <property type="nucleotide sequence ID" value="NZ_JAERRJ010000004.1"/>
</dbReference>
<dbReference type="CDD" id="cd08586">
    <property type="entry name" value="PI-PLCc_BcPLC_like"/>
    <property type="match status" value="1"/>
</dbReference>
<organism evidence="8 9">
    <name type="scientific">Nocardia acididurans</name>
    <dbReference type="NCBI Taxonomy" id="2802282"/>
    <lineage>
        <taxon>Bacteria</taxon>
        <taxon>Bacillati</taxon>
        <taxon>Actinomycetota</taxon>
        <taxon>Actinomycetes</taxon>
        <taxon>Mycobacteriales</taxon>
        <taxon>Nocardiaceae</taxon>
        <taxon>Nocardia</taxon>
    </lineage>
</organism>
<dbReference type="PROSITE" id="PS51318">
    <property type="entry name" value="TAT"/>
    <property type="match status" value="1"/>
</dbReference>
<dbReference type="Gene3D" id="3.20.20.190">
    <property type="entry name" value="Phosphatidylinositol (PI) phosphodiesterase"/>
    <property type="match status" value="1"/>
</dbReference>
<dbReference type="SMART" id="SM00148">
    <property type="entry name" value="PLCXc"/>
    <property type="match status" value="1"/>
</dbReference>
<dbReference type="InterPro" id="IPR000909">
    <property type="entry name" value="PLipase_C_PInositol-sp_X_dom"/>
</dbReference>
<reference evidence="8 9" key="1">
    <citation type="submission" date="2021-01" db="EMBL/GenBank/DDBJ databases">
        <title>WGS of actinomycetes isolated from Thailand.</title>
        <authorList>
            <person name="Thawai C."/>
        </authorList>
    </citation>
    <scope>NUCLEOTIDE SEQUENCE [LARGE SCALE GENOMIC DNA]</scope>
    <source>
        <strain evidence="8 9">LPG 2</strain>
    </source>
</reference>
<evidence type="ECO:0000256" key="4">
    <source>
        <dbReference type="ARBA" id="ARBA00030474"/>
    </source>
</evidence>
<dbReference type="EC" id="4.6.1.13" evidence="2"/>
<dbReference type="Pfam" id="PF00388">
    <property type="entry name" value="PI-PLC-X"/>
    <property type="match status" value="1"/>
</dbReference>
<evidence type="ECO:0000256" key="2">
    <source>
        <dbReference type="ARBA" id="ARBA00012581"/>
    </source>
</evidence>
<evidence type="ECO:0000256" key="5">
    <source>
        <dbReference type="ARBA" id="ARBA00030782"/>
    </source>
</evidence>
<dbReference type="InterPro" id="IPR051057">
    <property type="entry name" value="PI-PLC_domain"/>
</dbReference>
<dbReference type="PANTHER" id="PTHR13593:SF113">
    <property type="entry name" value="SI:DKEY-266F7.9"/>
    <property type="match status" value="1"/>
</dbReference>
<proteinExistence type="predicted"/>
<evidence type="ECO:0000256" key="3">
    <source>
        <dbReference type="ARBA" id="ARBA00019758"/>
    </source>
</evidence>